<proteinExistence type="predicted"/>
<reference evidence="2" key="2">
    <citation type="submission" date="2025-08" db="UniProtKB">
        <authorList>
            <consortium name="RefSeq"/>
        </authorList>
    </citation>
    <scope>IDENTIFICATION</scope>
    <source>
        <tissue evidence="2">Leaf</tissue>
    </source>
</reference>
<accession>A0AC58UQI8</accession>
<reference evidence="1" key="1">
    <citation type="journal article" date="2014" name="Nat. Commun.">
        <title>The tobacco genome sequence and its comparison with those of tomato and potato.</title>
        <authorList>
            <person name="Sierro N."/>
            <person name="Battey J.N."/>
            <person name="Ouadi S."/>
            <person name="Bakaher N."/>
            <person name="Bovet L."/>
            <person name="Willig A."/>
            <person name="Goepfert S."/>
            <person name="Peitsch M.C."/>
            <person name="Ivanov N.V."/>
        </authorList>
    </citation>
    <scope>NUCLEOTIDE SEQUENCE [LARGE SCALE GENOMIC DNA]</scope>
</reference>
<evidence type="ECO:0000313" key="2">
    <source>
        <dbReference type="RefSeq" id="XP_075111761.1"/>
    </source>
</evidence>
<dbReference type="Proteomes" id="UP000790787">
    <property type="component" value="Chromosome 6"/>
</dbReference>
<evidence type="ECO:0000313" key="1">
    <source>
        <dbReference type="Proteomes" id="UP000790787"/>
    </source>
</evidence>
<protein>
    <submittedName>
        <fullName evidence="2">Uncharacterized protein LOC142181949</fullName>
    </submittedName>
</protein>
<name>A0AC58UQI8_TOBAC</name>
<organism evidence="1 2">
    <name type="scientific">Nicotiana tabacum</name>
    <name type="common">Common tobacco</name>
    <dbReference type="NCBI Taxonomy" id="4097"/>
    <lineage>
        <taxon>Eukaryota</taxon>
        <taxon>Viridiplantae</taxon>
        <taxon>Streptophyta</taxon>
        <taxon>Embryophyta</taxon>
        <taxon>Tracheophyta</taxon>
        <taxon>Spermatophyta</taxon>
        <taxon>Magnoliopsida</taxon>
        <taxon>eudicotyledons</taxon>
        <taxon>Gunneridae</taxon>
        <taxon>Pentapetalae</taxon>
        <taxon>asterids</taxon>
        <taxon>lamiids</taxon>
        <taxon>Solanales</taxon>
        <taxon>Solanaceae</taxon>
        <taxon>Nicotianoideae</taxon>
        <taxon>Nicotianeae</taxon>
        <taxon>Nicotiana</taxon>
    </lineage>
</organism>
<sequence>MRLRQALDVFVAEGESVLRSEALDAFKVYKIEVEKQMGAQIKIVRSDRGGEYYGRYTDKGQVKGPFAEFLESKGIIAQYTMPGTPQQNSVAERRNRTLMDMKNSHELSEQQLVQGPPPLEEPHEDQPALHEPTKEVPEPVGMRKSSRVQKPAISSDYVVYLQESDYDIGLRDDPCSFSQAMSGENSTLWYDAMKEELESMAKNKVEDLIELPKGSSTIASKWVFKTKRDSFGNIERYKARLVDKGFAQREGIDYHETFSPVSKKDSLRIIIGLVAHFELELHQMDVKTAFLNGDLEEEV</sequence>
<gene>
    <name evidence="2" type="primary">LOC142181949</name>
</gene>
<dbReference type="RefSeq" id="XP_075111761.1">
    <property type="nucleotide sequence ID" value="XM_075255660.1"/>
</dbReference>
<keyword evidence="1" id="KW-1185">Reference proteome</keyword>